<dbReference type="PANTHER" id="PTHR12463">
    <property type="entry name" value="OXYGENASE-RELATED"/>
    <property type="match status" value="1"/>
</dbReference>
<keyword evidence="3" id="KW-1185">Reference proteome</keyword>
<dbReference type="GO" id="GO:0016491">
    <property type="term" value="F:oxidoreductase activity"/>
    <property type="evidence" value="ECO:0007669"/>
    <property type="project" value="TreeGrafter"/>
</dbReference>
<name>A0A482WFW1_LAOST</name>
<comment type="caution">
    <text evidence="2">The sequence shown here is derived from an EMBL/GenBank/DDBJ whole genome shotgun (WGS) entry which is preliminary data.</text>
</comment>
<dbReference type="PANTHER" id="PTHR12463:SF0">
    <property type="entry name" value="ALPHA-KETOGLUTARATE-DEPENDENT DIOXYGENASE ALKB HOMOLOG 4"/>
    <property type="match status" value="1"/>
</dbReference>
<dbReference type="InterPro" id="IPR032857">
    <property type="entry name" value="ALKBH4"/>
</dbReference>
<dbReference type="STRING" id="195883.A0A482WFW1"/>
<comment type="cofactor">
    <cofactor evidence="1">
        <name>Fe(2+)</name>
        <dbReference type="ChEBI" id="CHEBI:29033"/>
    </cofactor>
</comment>
<dbReference type="AlphaFoldDB" id="A0A482WFW1"/>
<dbReference type="FunCoup" id="A0A482WFW1">
    <property type="interactions" value="1334"/>
</dbReference>
<organism evidence="2 3">
    <name type="scientific">Laodelphax striatellus</name>
    <name type="common">Small brown planthopper</name>
    <name type="synonym">Delphax striatella</name>
    <dbReference type="NCBI Taxonomy" id="195883"/>
    <lineage>
        <taxon>Eukaryota</taxon>
        <taxon>Metazoa</taxon>
        <taxon>Ecdysozoa</taxon>
        <taxon>Arthropoda</taxon>
        <taxon>Hexapoda</taxon>
        <taxon>Insecta</taxon>
        <taxon>Pterygota</taxon>
        <taxon>Neoptera</taxon>
        <taxon>Paraneoptera</taxon>
        <taxon>Hemiptera</taxon>
        <taxon>Auchenorrhyncha</taxon>
        <taxon>Fulgoroidea</taxon>
        <taxon>Delphacidae</taxon>
        <taxon>Criomorphinae</taxon>
        <taxon>Laodelphax</taxon>
    </lineage>
</organism>
<dbReference type="SUPFAM" id="SSF51197">
    <property type="entry name" value="Clavaminate synthase-like"/>
    <property type="match status" value="1"/>
</dbReference>
<proteinExistence type="predicted"/>
<evidence type="ECO:0000256" key="1">
    <source>
        <dbReference type="ARBA" id="ARBA00001954"/>
    </source>
</evidence>
<reference evidence="2 3" key="1">
    <citation type="journal article" date="2017" name="Gigascience">
        <title>Genome sequence of the small brown planthopper, Laodelphax striatellus.</title>
        <authorList>
            <person name="Zhu J."/>
            <person name="Jiang F."/>
            <person name="Wang X."/>
            <person name="Yang P."/>
            <person name="Bao Y."/>
            <person name="Zhao W."/>
            <person name="Wang W."/>
            <person name="Lu H."/>
            <person name="Wang Q."/>
            <person name="Cui N."/>
            <person name="Li J."/>
            <person name="Chen X."/>
            <person name="Luo L."/>
            <person name="Yu J."/>
            <person name="Kang L."/>
            <person name="Cui F."/>
        </authorList>
    </citation>
    <scope>NUCLEOTIDE SEQUENCE [LARGE SCALE GENOMIC DNA]</scope>
    <source>
        <strain evidence="2">Lst14</strain>
    </source>
</reference>
<gene>
    <name evidence="2" type="ORF">LSTR_LSTR014610</name>
</gene>
<protein>
    <recommendedName>
        <fullName evidence="4">Isopenicillin N synthase-like Fe(2+) 2OG dioxygenase domain-containing protein</fullName>
    </recommendedName>
</protein>
<dbReference type="OrthoDB" id="442860at2759"/>
<dbReference type="InParanoid" id="A0A482WFW1"/>
<evidence type="ECO:0000313" key="3">
    <source>
        <dbReference type="Proteomes" id="UP000291343"/>
    </source>
</evidence>
<dbReference type="GO" id="GO:0070988">
    <property type="term" value="P:demethylation"/>
    <property type="evidence" value="ECO:0007669"/>
    <property type="project" value="InterPro"/>
</dbReference>
<dbReference type="SMR" id="A0A482WFW1"/>
<accession>A0A482WFW1</accession>
<dbReference type="EMBL" id="QKKF02037487">
    <property type="protein sequence ID" value="RZF32096.1"/>
    <property type="molecule type" value="Genomic_DNA"/>
</dbReference>
<evidence type="ECO:0008006" key="4">
    <source>
        <dbReference type="Google" id="ProtNLM"/>
    </source>
</evidence>
<dbReference type="InterPro" id="IPR037151">
    <property type="entry name" value="AlkB-like_sf"/>
</dbReference>
<dbReference type="Proteomes" id="UP000291343">
    <property type="component" value="Unassembled WGS sequence"/>
</dbReference>
<sequence length="291" mass="33457">METDRSSFCGCKGIRTCIKCEKEYSISKPAFDLSKYDGSYVYCCFCNKAWESHDNSEHEKHPNHSGKSINFPGVFIQLEFISQDECDELMSGLDSLPWDTSQSGRRKQNFGPKCNFKKRKLRAGNFGGFPVSTRFIQDRFSTVDLLRDFQTIEQCSLEYNSDRGSSIDAHIDDCWIWGERIVTVNVIGHSVLTMVPYRDTNTKYNLCDAPNPFNNLSQSKVPNVVVKIPMPSGSLLVLYGEARYWWEHLIPREDIKGRRVCLAYREFTKPYLSCGEFGGEGDFIRERIAFF</sequence>
<dbReference type="GO" id="GO:0032451">
    <property type="term" value="F:demethylase activity"/>
    <property type="evidence" value="ECO:0007669"/>
    <property type="project" value="TreeGrafter"/>
</dbReference>
<dbReference type="Gene3D" id="2.60.120.590">
    <property type="entry name" value="Alpha-ketoglutarate-dependent dioxygenase AlkB-like"/>
    <property type="match status" value="1"/>
</dbReference>
<evidence type="ECO:0000313" key="2">
    <source>
        <dbReference type="EMBL" id="RZF32096.1"/>
    </source>
</evidence>